<keyword evidence="11" id="KW-1185">Reference proteome</keyword>
<dbReference type="Pfam" id="PF00440">
    <property type="entry name" value="TetR_N"/>
    <property type="match status" value="1"/>
</dbReference>
<dbReference type="GO" id="GO:0019285">
    <property type="term" value="P:glycine betaine biosynthetic process from choline"/>
    <property type="evidence" value="ECO:0007669"/>
    <property type="project" value="UniProtKB-UniRule"/>
</dbReference>
<dbReference type="EMBL" id="RAQO01000005">
    <property type="protein sequence ID" value="RKF18741.1"/>
    <property type="molecule type" value="Genomic_DNA"/>
</dbReference>
<dbReference type="NCBIfam" id="NF001978">
    <property type="entry name" value="PRK00767.1"/>
    <property type="match status" value="1"/>
</dbReference>
<dbReference type="PROSITE" id="PS01081">
    <property type="entry name" value="HTH_TETR_1"/>
    <property type="match status" value="1"/>
</dbReference>
<comment type="caution">
    <text evidence="10">The sequence shown here is derived from an EMBL/GenBank/DDBJ whole genome shotgun (WGS) entry which is preliminary data.</text>
</comment>
<keyword evidence="3 7" id="KW-0805">Transcription regulation</keyword>
<organism evidence="10 11">
    <name type="scientific">Alginatibacterium sediminis</name>
    <dbReference type="NCBI Taxonomy" id="2164068"/>
    <lineage>
        <taxon>Bacteria</taxon>
        <taxon>Pseudomonadati</taxon>
        <taxon>Pseudomonadota</taxon>
        <taxon>Gammaproteobacteria</taxon>
        <taxon>Alteromonadales</taxon>
        <taxon>Alteromonadaceae</taxon>
        <taxon>Alginatibacterium</taxon>
    </lineage>
</organism>
<dbReference type="Proteomes" id="UP000286482">
    <property type="component" value="Unassembled WGS sequence"/>
</dbReference>
<dbReference type="GO" id="GO:0003700">
    <property type="term" value="F:DNA-binding transcription factor activity"/>
    <property type="evidence" value="ECO:0007669"/>
    <property type="project" value="UniProtKB-UniRule"/>
</dbReference>
<dbReference type="GO" id="GO:0045892">
    <property type="term" value="P:negative regulation of DNA-templated transcription"/>
    <property type="evidence" value="ECO:0007669"/>
    <property type="project" value="UniProtKB-UniRule"/>
</dbReference>
<dbReference type="NCBIfam" id="TIGR03384">
    <property type="entry name" value="betaine_BetI"/>
    <property type="match status" value="1"/>
</dbReference>
<accession>A0A420EDJ3</accession>
<evidence type="ECO:0000256" key="4">
    <source>
        <dbReference type="ARBA" id="ARBA00023125"/>
    </source>
</evidence>
<dbReference type="SUPFAM" id="SSF48498">
    <property type="entry name" value="Tetracyclin repressor-like, C-terminal domain"/>
    <property type="match status" value="1"/>
</dbReference>
<dbReference type="InterPro" id="IPR050624">
    <property type="entry name" value="HTH-type_Tx_Regulator"/>
</dbReference>
<keyword evidence="5 7" id="KW-0804">Transcription</keyword>
<protein>
    <recommendedName>
        <fullName evidence="7">HTH-type transcriptional regulator BetI</fullName>
    </recommendedName>
</protein>
<dbReference type="InterPro" id="IPR017757">
    <property type="entry name" value="Tscrpt_rep_BetI"/>
</dbReference>
<feature type="domain" description="HTH tetR-type" evidence="9">
    <location>
        <begin position="8"/>
        <end position="68"/>
    </location>
</feature>
<evidence type="ECO:0000256" key="3">
    <source>
        <dbReference type="ARBA" id="ARBA00023015"/>
    </source>
</evidence>
<dbReference type="InterPro" id="IPR009057">
    <property type="entry name" value="Homeodomain-like_sf"/>
</dbReference>
<feature type="DNA-binding region" description="H-T-H motif" evidence="7 8">
    <location>
        <begin position="31"/>
        <end position="50"/>
    </location>
</feature>
<dbReference type="PRINTS" id="PR00455">
    <property type="entry name" value="HTHTETR"/>
</dbReference>
<dbReference type="InterPro" id="IPR036271">
    <property type="entry name" value="Tet_transcr_reg_TetR-rel_C_sf"/>
</dbReference>
<gene>
    <name evidence="7 10" type="primary">betI</name>
    <name evidence="10" type="ORF">DBZ36_10110</name>
</gene>
<dbReference type="AlphaFoldDB" id="A0A420EDJ3"/>
<dbReference type="InterPro" id="IPR023772">
    <property type="entry name" value="DNA-bd_HTH_TetR-type_CS"/>
</dbReference>
<keyword evidence="4 7" id="KW-0238">DNA-binding</keyword>
<dbReference type="GO" id="GO:0003677">
    <property type="term" value="F:DNA binding"/>
    <property type="evidence" value="ECO:0007669"/>
    <property type="project" value="UniProtKB-UniRule"/>
</dbReference>
<dbReference type="InterPro" id="IPR039538">
    <property type="entry name" value="BetI_C"/>
</dbReference>
<sequence>MPKIGMEPIRRDQLMSATIESIAEFGMHATTISRISQRAGLSSGIISHYFGSKQGLINASVRYMLARLKQEFLSKIDGHCSAEQRLMYIVETNFSGLQHSAAFTKTWLSFWAQSMHNTQLQRLQKVNDRRLISNLSYAFALLMPRKDAKQAALLSAAMIDGLWLRSVLSQSGPIAFKQSEALAKTYINSLIKQYGDSK</sequence>
<evidence type="ECO:0000313" key="10">
    <source>
        <dbReference type="EMBL" id="RKF18741.1"/>
    </source>
</evidence>
<dbReference type="UniPathway" id="UPA00529"/>
<reference evidence="10 11" key="1">
    <citation type="submission" date="2018-09" db="EMBL/GenBank/DDBJ databases">
        <authorList>
            <person name="Wang Z."/>
        </authorList>
    </citation>
    <scope>NUCLEOTIDE SEQUENCE [LARGE SCALE GENOMIC DNA]</scope>
    <source>
        <strain evidence="10 11">ALS 81</strain>
    </source>
</reference>
<evidence type="ECO:0000259" key="9">
    <source>
        <dbReference type="PROSITE" id="PS50977"/>
    </source>
</evidence>
<evidence type="ECO:0000256" key="5">
    <source>
        <dbReference type="ARBA" id="ARBA00023163"/>
    </source>
</evidence>
<dbReference type="OrthoDB" id="7618612at2"/>
<dbReference type="HAMAP" id="MF_00768">
    <property type="entry name" value="HTH_type_BetI"/>
    <property type="match status" value="1"/>
</dbReference>
<keyword evidence="2 7" id="KW-0678">Repressor</keyword>
<dbReference type="PANTHER" id="PTHR43479:SF11">
    <property type="entry name" value="ACREF_ENVCD OPERON REPRESSOR-RELATED"/>
    <property type="match status" value="1"/>
</dbReference>
<evidence type="ECO:0000256" key="2">
    <source>
        <dbReference type="ARBA" id="ARBA00022491"/>
    </source>
</evidence>
<dbReference type="Pfam" id="PF13977">
    <property type="entry name" value="TetR_C_6"/>
    <property type="match status" value="1"/>
</dbReference>
<dbReference type="Gene3D" id="1.10.357.10">
    <property type="entry name" value="Tetracycline Repressor, domain 2"/>
    <property type="match status" value="1"/>
</dbReference>
<evidence type="ECO:0000256" key="1">
    <source>
        <dbReference type="ARBA" id="ARBA00004719"/>
    </source>
</evidence>
<name>A0A420EDJ3_9ALTE</name>
<evidence type="ECO:0000256" key="6">
    <source>
        <dbReference type="ARBA" id="ARBA00024936"/>
    </source>
</evidence>
<dbReference type="SUPFAM" id="SSF46689">
    <property type="entry name" value="Homeodomain-like"/>
    <property type="match status" value="1"/>
</dbReference>
<dbReference type="InterPro" id="IPR001647">
    <property type="entry name" value="HTH_TetR"/>
</dbReference>
<dbReference type="PANTHER" id="PTHR43479">
    <property type="entry name" value="ACREF/ENVCD OPERON REPRESSOR-RELATED"/>
    <property type="match status" value="1"/>
</dbReference>
<comment type="function">
    <text evidence="7">Repressor involved in choline regulation of the bet genes.</text>
</comment>
<proteinExistence type="inferred from homology"/>
<comment type="function">
    <text evidence="6">Repressor involved in the biosynthesis of the osmoprotectant glycine betaine. It represses transcription of the choline transporter BetT and the genes of BetAB involved in the synthesis of glycine betaine.</text>
</comment>
<comment type="pathway">
    <text evidence="1 7">Amine and polyamine biosynthesis; betaine biosynthesis via choline pathway [regulation].</text>
</comment>
<evidence type="ECO:0000313" key="11">
    <source>
        <dbReference type="Proteomes" id="UP000286482"/>
    </source>
</evidence>
<evidence type="ECO:0000256" key="8">
    <source>
        <dbReference type="PROSITE-ProRule" id="PRU00335"/>
    </source>
</evidence>
<dbReference type="PROSITE" id="PS50977">
    <property type="entry name" value="HTH_TETR_2"/>
    <property type="match status" value="1"/>
</dbReference>
<dbReference type="RefSeq" id="WP_120354821.1">
    <property type="nucleotide sequence ID" value="NZ_RAQO01000005.1"/>
</dbReference>
<evidence type="ECO:0000256" key="7">
    <source>
        <dbReference type="HAMAP-Rule" id="MF_00768"/>
    </source>
</evidence>